<dbReference type="OrthoDB" id="128924at2759"/>
<name>A0A7I8KGU4_SPIIN</name>
<accession>A0A7I8KGU4</accession>
<gene>
    <name evidence="5" type="ORF">SI8410_05007613</name>
</gene>
<protein>
    <submittedName>
        <fullName evidence="5">Uncharacterized protein</fullName>
    </submittedName>
</protein>
<evidence type="ECO:0000313" key="5">
    <source>
        <dbReference type="EMBL" id="CAA7396950.1"/>
    </source>
</evidence>
<feature type="coiled-coil region" evidence="3">
    <location>
        <begin position="74"/>
        <end position="189"/>
    </location>
</feature>
<feature type="coiled-coil region" evidence="3">
    <location>
        <begin position="256"/>
        <end position="354"/>
    </location>
</feature>
<evidence type="ECO:0000256" key="2">
    <source>
        <dbReference type="ARBA" id="ARBA00023054"/>
    </source>
</evidence>
<feature type="region of interest" description="Disordered" evidence="4">
    <location>
        <begin position="1"/>
        <end position="34"/>
    </location>
</feature>
<keyword evidence="2 3" id="KW-0175">Coiled coil</keyword>
<dbReference type="InterPro" id="IPR008587">
    <property type="entry name" value="FPP_plant"/>
</dbReference>
<dbReference type="Pfam" id="PF05911">
    <property type="entry name" value="FPP"/>
    <property type="match status" value="2"/>
</dbReference>
<dbReference type="PANTHER" id="PTHR31580:SF11">
    <property type="entry name" value="OS07G0506600 PROTEIN"/>
    <property type="match status" value="1"/>
</dbReference>
<dbReference type="EMBL" id="LR746268">
    <property type="protein sequence ID" value="CAA7396950.1"/>
    <property type="molecule type" value="Genomic_DNA"/>
</dbReference>
<organism evidence="5 6">
    <name type="scientific">Spirodela intermedia</name>
    <name type="common">Intermediate duckweed</name>
    <dbReference type="NCBI Taxonomy" id="51605"/>
    <lineage>
        <taxon>Eukaryota</taxon>
        <taxon>Viridiplantae</taxon>
        <taxon>Streptophyta</taxon>
        <taxon>Embryophyta</taxon>
        <taxon>Tracheophyta</taxon>
        <taxon>Spermatophyta</taxon>
        <taxon>Magnoliopsida</taxon>
        <taxon>Liliopsida</taxon>
        <taxon>Araceae</taxon>
        <taxon>Lemnoideae</taxon>
        <taxon>Spirodela</taxon>
    </lineage>
</organism>
<keyword evidence="6" id="KW-1185">Reference proteome</keyword>
<comment type="similarity">
    <text evidence="1">Belongs to the FPP family.</text>
</comment>
<dbReference type="PANTHER" id="PTHR31580">
    <property type="entry name" value="FILAMENT-LIKE PLANT PROTEIN 4"/>
    <property type="match status" value="1"/>
</dbReference>
<sequence>MDRRSRSPPSLFDDQVGSRASPGGADSTRVYSDEGGGVARSLAEELAAALMSVHVKEELVREHARVSEDAVSGWEKAEKEAASLRDQLEATARKNSSLEDRVVQLDGALKECLRQLRLSRDQQEERLQDALGDRADQWRSEKFSLEIRILELEAQLETAEKKIARRPLLDALEMENNDLRLKILSLAEQLHLQTVESMKKVSALEAESRRLQALARKPSSGDLTWEIDLMDDFLEMERLVASPGRETRNGSPEAELRDLLERTAELEEKAETAETDKSQMEKLLAQTRERLEVTQRQLEEGERKAEDLWSQLQMTGDSRAQELLEKVRRLEKIIEEERALSAELTGKCQRLEEELSRKRPESELRRAAIFPGKLKLEKTAAAGKLHDCQKTIASLGQQLRSLAAISDFSSLFESHIGSMV</sequence>
<evidence type="ECO:0000313" key="6">
    <source>
        <dbReference type="Proteomes" id="UP000663760"/>
    </source>
</evidence>
<proteinExistence type="inferred from homology"/>
<evidence type="ECO:0000256" key="4">
    <source>
        <dbReference type="SAM" id="MobiDB-lite"/>
    </source>
</evidence>
<dbReference type="Proteomes" id="UP000663760">
    <property type="component" value="Chromosome 5"/>
</dbReference>
<reference evidence="5" key="1">
    <citation type="submission" date="2020-02" db="EMBL/GenBank/DDBJ databases">
        <authorList>
            <person name="Scholz U."/>
            <person name="Mascher M."/>
            <person name="Fiebig A."/>
        </authorList>
    </citation>
    <scope>NUCLEOTIDE SEQUENCE</scope>
</reference>
<evidence type="ECO:0000256" key="3">
    <source>
        <dbReference type="SAM" id="Coils"/>
    </source>
</evidence>
<evidence type="ECO:0000256" key="1">
    <source>
        <dbReference type="ARBA" id="ARBA00005921"/>
    </source>
</evidence>
<dbReference type="AlphaFoldDB" id="A0A7I8KGU4"/>